<dbReference type="AlphaFoldDB" id="A0A7U9DUD7"/>
<dbReference type="CDD" id="cd06193">
    <property type="entry name" value="siderophore_interacting"/>
    <property type="match status" value="1"/>
</dbReference>
<dbReference type="PANTHER" id="PTHR30157:SF0">
    <property type="entry name" value="NADPH-DEPENDENT FERRIC-CHELATE REDUCTASE"/>
    <property type="match status" value="1"/>
</dbReference>
<sequence length="348" mass="37815">MTTAVAAPFRFFALQVVRTRRLGGVDWIRPAPANGASLPTRAGSGACSCTAEEGDRAEPRQPTTTPQMRVPDPAPPAGSKRHPPSPSLTRVTFAGPDLRAFRSDGLDQSLSLFLPHPGQAEPAVPVELGEGWWQGWRELPEDVRAVMRSYTLRSLRRDTDGHTAEIDVDFVLHGLEPDSGIQAGPAARWAADAAPGDRVLLLGPAVADNRAIRFRPPEDTDLVVIWGDETAVPAACAIVEALPAGTRARVWLQVPHAEDVQDLRTAADAEITWLVGDAADGPEATLATLRAAQLPPAEHPYVWIAGESGCVKRLRRHFVGERGVDRRRVTFVGYWRRGLTEEQLREQG</sequence>
<dbReference type="Proteomes" id="UP000014062">
    <property type="component" value="Chromosome"/>
</dbReference>
<dbReference type="InterPro" id="IPR039374">
    <property type="entry name" value="SIP_fam"/>
</dbReference>
<dbReference type="SUPFAM" id="SSF63380">
    <property type="entry name" value="Riboflavin synthase domain-like"/>
    <property type="match status" value="1"/>
</dbReference>
<dbReference type="InterPro" id="IPR017927">
    <property type="entry name" value="FAD-bd_FR_type"/>
</dbReference>
<dbReference type="PROSITE" id="PS51384">
    <property type="entry name" value="FAD_FR"/>
    <property type="match status" value="1"/>
</dbReference>
<dbReference type="Gene3D" id="2.40.30.10">
    <property type="entry name" value="Translation factors"/>
    <property type="match status" value="1"/>
</dbReference>
<gene>
    <name evidence="3" type="ORF">SLI_3128</name>
</gene>
<dbReference type="InterPro" id="IPR013113">
    <property type="entry name" value="SIP_FAD-bd"/>
</dbReference>
<evidence type="ECO:0000313" key="4">
    <source>
        <dbReference type="Proteomes" id="UP000014062"/>
    </source>
</evidence>
<dbReference type="PANTHER" id="PTHR30157">
    <property type="entry name" value="FERRIC REDUCTASE, NADPH-DEPENDENT"/>
    <property type="match status" value="1"/>
</dbReference>
<dbReference type="Gene3D" id="3.40.50.80">
    <property type="entry name" value="Nucleotide-binding domain of ferredoxin-NADP reductase (FNR) module"/>
    <property type="match status" value="1"/>
</dbReference>
<evidence type="ECO:0000256" key="1">
    <source>
        <dbReference type="SAM" id="MobiDB-lite"/>
    </source>
</evidence>
<dbReference type="EMBL" id="CM001889">
    <property type="protein sequence ID" value="EOY47841.1"/>
    <property type="molecule type" value="Genomic_DNA"/>
</dbReference>
<dbReference type="GO" id="GO:0016491">
    <property type="term" value="F:oxidoreductase activity"/>
    <property type="evidence" value="ECO:0007669"/>
    <property type="project" value="InterPro"/>
</dbReference>
<proteinExistence type="predicted"/>
<evidence type="ECO:0000259" key="2">
    <source>
        <dbReference type="PROSITE" id="PS51384"/>
    </source>
</evidence>
<feature type="domain" description="FAD-binding FR-type" evidence="2">
    <location>
        <begin position="69"/>
        <end position="217"/>
    </location>
</feature>
<name>A0A7U9DUD7_STRLI</name>
<feature type="region of interest" description="Disordered" evidence="1">
    <location>
        <begin position="31"/>
        <end position="91"/>
    </location>
</feature>
<organism evidence="3 4">
    <name type="scientific">Streptomyces lividans 1326</name>
    <dbReference type="NCBI Taxonomy" id="1200984"/>
    <lineage>
        <taxon>Bacteria</taxon>
        <taxon>Bacillati</taxon>
        <taxon>Actinomycetota</taxon>
        <taxon>Actinomycetes</taxon>
        <taxon>Kitasatosporales</taxon>
        <taxon>Streptomycetaceae</taxon>
        <taxon>Streptomyces</taxon>
    </lineage>
</organism>
<reference evidence="4" key="1">
    <citation type="journal article" date="2013" name="Genome Biol. Evol.">
        <title>The genome sequence of Streptomyces lividans 66 reveals a novel tRNA-dependent peptide biosynthetic system within a metal-related genomic island.</title>
        <authorList>
            <person name="Cruz-Morales P."/>
            <person name="Vijgenboom E."/>
            <person name="Iruegas-Bocardo F."/>
            <person name="Girard G."/>
            <person name="Yanez-Guerra L.A."/>
            <person name="Ramos-Aboites H.E."/>
            <person name="Pernodet J.L."/>
            <person name="Anne J."/>
            <person name="van Wezel G.P."/>
            <person name="Barona-Gomez F."/>
        </authorList>
    </citation>
    <scope>NUCLEOTIDE SEQUENCE [LARGE SCALE GENOMIC DNA]</scope>
    <source>
        <strain evidence="4">1326</strain>
    </source>
</reference>
<dbReference type="InterPro" id="IPR017938">
    <property type="entry name" value="Riboflavin_synthase-like_b-brl"/>
</dbReference>
<evidence type="ECO:0000313" key="3">
    <source>
        <dbReference type="EMBL" id="EOY47841.1"/>
    </source>
</evidence>
<dbReference type="InterPro" id="IPR007037">
    <property type="entry name" value="SIP_rossman_dom"/>
</dbReference>
<dbReference type="GeneID" id="91386217"/>
<dbReference type="Pfam" id="PF04954">
    <property type="entry name" value="SIP"/>
    <property type="match status" value="1"/>
</dbReference>
<protein>
    <recommendedName>
        <fullName evidence="2">FAD-binding FR-type domain-containing protein</fullName>
    </recommendedName>
</protein>
<dbReference type="FunFam" id="3.40.50.80:FF:000096">
    <property type="entry name" value="NADPH-dependent ferric siderophore reductase"/>
    <property type="match status" value="1"/>
</dbReference>
<dbReference type="Pfam" id="PF08021">
    <property type="entry name" value="FAD_binding_9"/>
    <property type="match status" value="1"/>
</dbReference>
<accession>A0A7U9DUD7</accession>
<dbReference type="InterPro" id="IPR039261">
    <property type="entry name" value="FNR_nucleotide-bd"/>
</dbReference>
<dbReference type="RefSeq" id="WP_016326290.1">
    <property type="nucleotide sequence ID" value="NZ_CM001889.1"/>
</dbReference>